<dbReference type="Pfam" id="PF21365">
    <property type="entry name" value="Glyco_hydro_31_3rd"/>
    <property type="match status" value="1"/>
</dbReference>
<feature type="chain" id="PRO_5012454637" evidence="3">
    <location>
        <begin position="24"/>
        <end position="1244"/>
    </location>
</feature>
<dbReference type="PANTHER" id="PTHR43863:SF2">
    <property type="entry name" value="MALTASE-GLUCOAMYLASE"/>
    <property type="match status" value="1"/>
</dbReference>
<dbReference type="SUPFAM" id="SSF49785">
    <property type="entry name" value="Galactose-binding domain-like"/>
    <property type="match status" value="2"/>
</dbReference>
<feature type="signal peptide" evidence="3">
    <location>
        <begin position="1"/>
        <end position="23"/>
    </location>
</feature>
<dbReference type="AlphaFoldDB" id="A0A1M5HS64"/>
<gene>
    <name evidence="5" type="ORF">SAMN05443575_1617</name>
</gene>
<dbReference type="PROSITE" id="PS51175">
    <property type="entry name" value="CBM6"/>
    <property type="match status" value="2"/>
</dbReference>
<dbReference type="InterPro" id="IPR006584">
    <property type="entry name" value="Cellulose-bd_IV"/>
</dbReference>
<dbReference type="InterPro" id="IPR017853">
    <property type="entry name" value="GH"/>
</dbReference>
<comment type="similarity">
    <text evidence="1">Belongs to the glycosyl hydrolase 31 family.</text>
</comment>
<feature type="domain" description="CBM6" evidence="4">
    <location>
        <begin position="137"/>
        <end position="266"/>
    </location>
</feature>
<dbReference type="Proteomes" id="UP000186132">
    <property type="component" value="Unassembled WGS sequence"/>
</dbReference>
<accession>A0A1M5HS64</accession>
<dbReference type="InterPro" id="IPR048395">
    <property type="entry name" value="Glyco_hydro_31_C"/>
</dbReference>
<protein>
    <submittedName>
        <fullName evidence="5">Carbohydrate binding module (Family 6)</fullName>
    </submittedName>
</protein>
<dbReference type="InterPro" id="IPR051816">
    <property type="entry name" value="Glycosyl_Hydrolase_31"/>
</dbReference>
<dbReference type="Pfam" id="PF16990">
    <property type="entry name" value="CBM_35"/>
    <property type="match status" value="1"/>
</dbReference>
<evidence type="ECO:0000313" key="5">
    <source>
        <dbReference type="EMBL" id="SHG18763.1"/>
    </source>
</evidence>
<dbReference type="InterPro" id="IPR000322">
    <property type="entry name" value="Glyco_hydro_31_TIM"/>
</dbReference>
<dbReference type="Gene3D" id="3.20.20.80">
    <property type="entry name" value="Glycosidases"/>
    <property type="match status" value="1"/>
</dbReference>
<evidence type="ECO:0000256" key="2">
    <source>
        <dbReference type="ARBA" id="ARBA00022729"/>
    </source>
</evidence>
<dbReference type="SUPFAM" id="SSF51445">
    <property type="entry name" value="(Trans)glycosidases"/>
    <property type="match status" value="1"/>
</dbReference>
<dbReference type="PANTHER" id="PTHR43863">
    <property type="entry name" value="HYDROLASE, PUTATIVE (AFU_ORTHOLOGUE AFUA_1G03140)-RELATED"/>
    <property type="match status" value="1"/>
</dbReference>
<dbReference type="InterPro" id="IPR013780">
    <property type="entry name" value="Glyco_hydro_b"/>
</dbReference>
<dbReference type="GO" id="GO:0005975">
    <property type="term" value="P:carbohydrate metabolic process"/>
    <property type="evidence" value="ECO:0007669"/>
    <property type="project" value="InterPro"/>
</dbReference>
<dbReference type="STRING" id="1206085.SAMN05443575_1617"/>
<reference evidence="6" key="1">
    <citation type="submission" date="2016-11" db="EMBL/GenBank/DDBJ databases">
        <authorList>
            <person name="Varghese N."/>
            <person name="Submissions S."/>
        </authorList>
    </citation>
    <scope>NUCLEOTIDE SEQUENCE [LARGE SCALE GENOMIC DNA]</scope>
    <source>
        <strain evidence="6">DSM 45627</strain>
    </source>
</reference>
<dbReference type="Gene3D" id="2.60.120.260">
    <property type="entry name" value="Galactose-binding domain-like"/>
    <property type="match status" value="2"/>
</dbReference>
<dbReference type="GO" id="GO:0004553">
    <property type="term" value="F:hydrolase activity, hydrolyzing O-glycosyl compounds"/>
    <property type="evidence" value="ECO:0007669"/>
    <property type="project" value="InterPro"/>
</dbReference>
<proteinExistence type="inferred from homology"/>
<dbReference type="Pfam" id="PF17137">
    <property type="entry name" value="DUF5110"/>
    <property type="match status" value="1"/>
</dbReference>
<evidence type="ECO:0000259" key="4">
    <source>
        <dbReference type="PROSITE" id="PS51175"/>
    </source>
</evidence>
<evidence type="ECO:0000256" key="3">
    <source>
        <dbReference type="SAM" id="SignalP"/>
    </source>
</evidence>
<dbReference type="Gene3D" id="2.60.40.1180">
    <property type="entry name" value="Golgi alpha-mannosidase II"/>
    <property type="match status" value="2"/>
</dbReference>
<dbReference type="Pfam" id="PF03422">
    <property type="entry name" value="CBM_6"/>
    <property type="match status" value="1"/>
</dbReference>
<dbReference type="Pfam" id="PF01055">
    <property type="entry name" value="Glyco_hydro_31_2nd"/>
    <property type="match status" value="1"/>
</dbReference>
<dbReference type="EMBL" id="FQVU01000002">
    <property type="protein sequence ID" value="SHG18763.1"/>
    <property type="molecule type" value="Genomic_DNA"/>
</dbReference>
<evidence type="ECO:0000313" key="6">
    <source>
        <dbReference type="Proteomes" id="UP000186132"/>
    </source>
</evidence>
<dbReference type="GO" id="GO:0030246">
    <property type="term" value="F:carbohydrate binding"/>
    <property type="evidence" value="ECO:0007669"/>
    <property type="project" value="InterPro"/>
</dbReference>
<dbReference type="InterPro" id="IPR005084">
    <property type="entry name" value="CBM6"/>
</dbReference>
<keyword evidence="6" id="KW-1185">Reference proteome</keyword>
<dbReference type="InterPro" id="IPR008979">
    <property type="entry name" value="Galactose-bd-like_sf"/>
</dbReference>
<sequence>MALLGVTAVVAATLNVGSTAAQADPTPTPTTTYTSGHARFEVLSPTLIRTEYSADGTFTDDATFNAIGRGGFAPTTSTGEEKDGWFVVTTPKATLKYEIGSGKFTESNLVLSEDAGTEPITAAPWAGKNAPTCDVGSRCEAEGLLLTGNAVQTNHKDYTGTGFVGGFEATNASVSFTATVASEGDYDIATRYANSQGGDGKNETRTLSVSADGGASVALSLPQTANWDTWSTVRTSLHLTAGEHVIRIVRSATDSGDVNMDNVAVLGKDVTYPDPVAAGATPCAFGTVCEAEKGTLAGGATPATDHNGYSGSSFVAGLDTNASDTLHLTGVPADGSYVLQLRYAKGSSGSRPVSIEVGAADATSASLPSTGGWDEWRTVDVPVTLTAGANDVAIQCPTADSCGVNVDTVAFTATGAPTLTPHVPLGGYRRSIDDVGSATITNPGLLYRDGWYLLDDTASALYDATTRTVTQRPSHDGKAYQDGYVFAYGHDYQQGLQDLSTLTGPAKLLPRWAYGTWYSEYYDRTSADFESIVKRFRSEGVPLDTLVVDTDFKTPNQWNGWEIDPAKFPDPKAFFAWAHAQGLRTSLNLHPSIEKSDPQFDKAQEIAKGKLQPGSCGGGAKDCYVFDFGDADQLKAYLALHDDMQAAGNDLWWMDWCCDGSTMSLPGVTGDAWVNQAYADYTAKTVDRGFAFSRAYGTLEAGGYGNITPTATGPWADKRTTLHFTGDTTSNWNTLAYEVGYTPGESVATGMPSISHDIGGHTGGLQEPGSEKNSTKLPDDLYARWVQFGTFQPIDRLHSNHSDRLPWQYGTAANASANKFLNLRENLVPYTYTLAQQARATGAPITRPLYLQYPDAAEAYDNAAGEYLYGPDVLVAPVTKAGEGSVDTQVWFPPGNSWTDWFTGKTYAGGTTQTVTTGLDTMPVFVKSGGIVTTRTNNVANDQQNPLDQVTVSAAEGADGSYSLYEDDGTTTDSTQSATTAIDYSEKADRHTLAIAAAKGSYTGQVAQRSWTAKFTNAAKKPATVSVDGVALATKAWSYDAATRTVTVSLPARPTSKATTVSYTTNAAPTAAAVVARTAVGVPVTIRLAGADSDRDRLTYTHSSPKHGTVTGSGATLRYTSARTFVGTDRFSYTVTDPSGSKATNTVTVKVGRQQPTLSVKAKVRSGRSAVLTARVHLRGGVSAGSAAVTATQGKKVLARGHLRKGVVTLTLRKLARGKHAVVVAVAAGKVTSAARQKVTFRIR</sequence>
<keyword evidence="2 3" id="KW-0732">Signal</keyword>
<dbReference type="SUPFAM" id="SSF51011">
    <property type="entry name" value="Glycosyl hydrolase domain"/>
    <property type="match status" value="1"/>
</dbReference>
<dbReference type="Gene3D" id="2.60.40.3440">
    <property type="match status" value="1"/>
</dbReference>
<dbReference type="CDD" id="cd04083">
    <property type="entry name" value="CBM35_Lmo2446-like"/>
    <property type="match status" value="2"/>
</dbReference>
<dbReference type="InterPro" id="IPR033403">
    <property type="entry name" value="DUF5110"/>
</dbReference>
<dbReference type="SMART" id="SM00606">
    <property type="entry name" value="CBD_IV"/>
    <property type="match status" value="2"/>
</dbReference>
<name>A0A1M5HS64_9ACTN</name>
<dbReference type="Pfam" id="PF17963">
    <property type="entry name" value="Big_9"/>
    <property type="match status" value="1"/>
</dbReference>
<evidence type="ECO:0000256" key="1">
    <source>
        <dbReference type="ARBA" id="ARBA00007806"/>
    </source>
</evidence>
<feature type="domain" description="CBM6" evidence="4">
    <location>
        <begin position="287"/>
        <end position="412"/>
    </location>
</feature>
<organism evidence="5 6">
    <name type="scientific">Jatrophihabitans endophyticus</name>
    <dbReference type="NCBI Taxonomy" id="1206085"/>
    <lineage>
        <taxon>Bacteria</taxon>
        <taxon>Bacillati</taxon>
        <taxon>Actinomycetota</taxon>
        <taxon>Actinomycetes</taxon>
        <taxon>Jatrophihabitantales</taxon>
        <taxon>Jatrophihabitantaceae</taxon>
        <taxon>Jatrophihabitans</taxon>
    </lineage>
</organism>